<dbReference type="GO" id="GO:0016874">
    <property type="term" value="F:ligase activity"/>
    <property type="evidence" value="ECO:0007669"/>
    <property type="project" value="UniProtKB-KW"/>
</dbReference>
<dbReference type="KEGG" id="panc:E2636_11085"/>
<proteinExistence type="predicted"/>
<dbReference type="Proteomes" id="UP000294292">
    <property type="component" value="Chromosome"/>
</dbReference>
<dbReference type="Pfam" id="PF13563">
    <property type="entry name" value="2_5_RNA_ligase2"/>
    <property type="match status" value="1"/>
</dbReference>
<dbReference type="EMBL" id="CP038015">
    <property type="protein sequence ID" value="QBP41653.1"/>
    <property type="molecule type" value="Genomic_DNA"/>
</dbReference>
<dbReference type="AlphaFoldDB" id="A0A4P6ZZ87"/>
<name>A0A4P6ZZ87_9BACL</name>
<keyword evidence="1" id="KW-0436">Ligase</keyword>
<dbReference type="PANTHER" id="PTHR36039">
    <property type="match status" value="1"/>
</dbReference>
<evidence type="ECO:0000313" key="2">
    <source>
        <dbReference type="Proteomes" id="UP000294292"/>
    </source>
</evidence>
<dbReference type="SUPFAM" id="SSF55144">
    <property type="entry name" value="LigT-like"/>
    <property type="match status" value="1"/>
</dbReference>
<dbReference type="Gene3D" id="3.90.1140.10">
    <property type="entry name" value="Cyclic phosphodiesterase"/>
    <property type="match status" value="1"/>
</dbReference>
<accession>A0A4P6ZZ87</accession>
<protein>
    <submittedName>
        <fullName evidence="1">2'-5' RNA ligase family protein</fullName>
    </submittedName>
</protein>
<sequence>MQVLVLRFDYKLSTQLEHTIKDLLIASSRIKETPLPPHISLFNFEHINPLVLNERVKLWIEKQKQLDISLSSLGFFKQQGTFFAAPVVTKELELFHRELFSLISNLHTNVISPYLPGKWVPHATLINNVPLTVWGPLFQRAGLSFETLVGKAVAIECWTVANGSAQTEWTHFLQ</sequence>
<organism evidence="1 2">
    <name type="scientific">Paenisporosarcina antarctica</name>
    <dbReference type="NCBI Taxonomy" id="417367"/>
    <lineage>
        <taxon>Bacteria</taxon>
        <taxon>Bacillati</taxon>
        <taxon>Bacillota</taxon>
        <taxon>Bacilli</taxon>
        <taxon>Bacillales</taxon>
        <taxon>Caryophanaceae</taxon>
        <taxon>Paenisporosarcina</taxon>
    </lineage>
</organism>
<evidence type="ECO:0000313" key="1">
    <source>
        <dbReference type="EMBL" id="QBP41653.1"/>
    </source>
</evidence>
<dbReference type="RefSeq" id="WP_134210241.1">
    <property type="nucleotide sequence ID" value="NZ_CP038015.1"/>
</dbReference>
<gene>
    <name evidence="1" type="ORF">E2636_11085</name>
</gene>
<dbReference type="InterPro" id="IPR009097">
    <property type="entry name" value="Cyclic_Pdiesterase"/>
</dbReference>
<dbReference type="OrthoDB" id="463286at2"/>
<keyword evidence="2" id="KW-1185">Reference proteome</keyword>
<dbReference type="PANTHER" id="PTHR36039:SF2">
    <property type="entry name" value="RNA LIGASE_CYCLIC NUCLEOTIDE PHOSPHODIESTERASE FAMILY PROTEIN"/>
    <property type="match status" value="1"/>
</dbReference>
<reference evidence="1 2" key="1">
    <citation type="submission" date="2019-03" db="EMBL/GenBank/DDBJ databases">
        <title>Complete genome sequence of Paenisporosarcina antarctica CGMCC 1.6503T.</title>
        <authorList>
            <person name="Rong J.-C."/>
            <person name="Chi N.-Y."/>
            <person name="Zhang Q.-F."/>
        </authorList>
    </citation>
    <scope>NUCLEOTIDE SEQUENCE [LARGE SCALE GENOMIC DNA]</scope>
    <source>
        <strain evidence="1 2">CGMCC 1.6503</strain>
    </source>
</reference>